<reference evidence="1 2" key="1">
    <citation type="submission" date="2018-05" db="EMBL/GenBank/DDBJ databases">
        <title>Abyssibacter profundi OUC007T gen. nov., sp. nov, a marine bacterium isolated from seawater of the Mariana Trench.</title>
        <authorList>
            <person name="Zhou S."/>
        </authorList>
    </citation>
    <scope>NUCLEOTIDE SEQUENCE [LARGE SCALE GENOMIC DNA]</scope>
    <source>
        <strain evidence="1 2">OUC007</strain>
    </source>
</reference>
<evidence type="ECO:0000313" key="1">
    <source>
        <dbReference type="EMBL" id="PWN55922.1"/>
    </source>
</evidence>
<keyword evidence="2" id="KW-1185">Reference proteome</keyword>
<dbReference type="AlphaFoldDB" id="A0A363UKH5"/>
<accession>A0A363UKH5</accession>
<dbReference type="EMBL" id="QEQK01000007">
    <property type="protein sequence ID" value="PWN55922.1"/>
    <property type="molecule type" value="Genomic_DNA"/>
</dbReference>
<evidence type="ECO:0000313" key="2">
    <source>
        <dbReference type="Proteomes" id="UP000251800"/>
    </source>
</evidence>
<evidence type="ECO:0008006" key="3">
    <source>
        <dbReference type="Google" id="ProtNLM"/>
    </source>
</evidence>
<proteinExistence type="predicted"/>
<organism evidence="1 2">
    <name type="scientific">Abyssibacter profundi</name>
    <dbReference type="NCBI Taxonomy" id="2182787"/>
    <lineage>
        <taxon>Bacteria</taxon>
        <taxon>Pseudomonadati</taxon>
        <taxon>Pseudomonadota</taxon>
        <taxon>Gammaproteobacteria</taxon>
        <taxon>Chromatiales</taxon>
        <taxon>Oceanococcaceae</taxon>
        <taxon>Abyssibacter</taxon>
    </lineage>
</organism>
<name>A0A363UKH5_9GAMM</name>
<gene>
    <name evidence="1" type="ORF">DEH80_08830</name>
</gene>
<dbReference type="Proteomes" id="UP000251800">
    <property type="component" value="Unassembled WGS sequence"/>
</dbReference>
<comment type="caution">
    <text evidence="1">The sequence shown here is derived from an EMBL/GenBank/DDBJ whole genome shotgun (WGS) entry which is preliminary data.</text>
</comment>
<sequence length="232" mass="24955">MLVGLWSGLAGAEAAAWHGELALGQWSFDASGQVRDTSDQVDFTDLSNEGNGQSYFRLGASPPGRWWPDVLLERQGLQAGATGQTDGALILPGSTGTARADFDLTALSLTLPLITEGVRLGLGVMIENVDGLVTRQEDGEAAQTDRYDETYPLALLRADVAPFGPITLRVEAAYVESGADRAIHARGSLLWPVIAPLGLEFGLQSRRYRFTTSNYAVDAEFRGGYMGMLLKF</sequence>
<protein>
    <recommendedName>
        <fullName evidence="3">Outer membrane protein beta-barrel domain-containing protein</fullName>
    </recommendedName>
</protein>